<dbReference type="EMBL" id="JABBFV010000028">
    <property type="protein sequence ID" value="NML12869.1"/>
    <property type="molecule type" value="Genomic_DNA"/>
</dbReference>
<evidence type="ECO:0000313" key="1">
    <source>
        <dbReference type="EMBL" id="NML12869.1"/>
    </source>
</evidence>
<gene>
    <name evidence="1" type="ORF">HHL08_22505</name>
</gene>
<dbReference type="SUPFAM" id="SSF53756">
    <property type="entry name" value="UDP-Glycosyltransferase/glycogen phosphorylase"/>
    <property type="match status" value="1"/>
</dbReference>
<sequence>MDQRAGADLLPAIFEKAQSRSGRKDVEVTLCGRGPLERRLRERLRLEVREWRFFFVRSIPHLVDTLFQYDAVLMPSRSEGLSLLPIQVLLARVPLIAARAPGLEDVVTSDYRLTAAIDDVDALADCLVTVLGQDLTFVGSALRARVARRFNITTMARSYEARYRTLAARREGGQG</sequence>
<accession>A0A7X9WZP4</accession>
<dbReference type="GO" id="GO:0016740">
    <property type="term" value="F:transferase activity"/>
    <property type="evidence" value="ECO:0007669"/>
    <property type="project" value="UniProtKB-KW"/>
</dbReference>
<keyword evidence="1" id="KW-0808">Transferase</keyword>
<dbReference type="Pfam" id="PF13692">
    <property type="entry name" value="Glyco_trans_1_4"/>
    <property type="match status" value="1"/>
</dbReference>
<evidence type="ECO:0000313" key="2">
    <source>
        <dbReference type="Proteomes" id="UP000519023"/>
    </source>
</evidence>
<keyword evidence="2" id="KW-1185">Reference proteome</keyword>
<dbReference type="Gene3D" id="3.40.50.2000">
    <property type="entry name" value="Glycogen Phosphorylase B"/>
    <property type="match status" value="2"/>
</dbReference>
<protein>
    <submittedName>
        <fullName evidence="1">Glycosyltransferase family 4 protein</fullName>
    </submittedName>
</protein>
<organism evidence="1 2">
    <name type="scientific">Sphingobium psychrophilum</name>
    <dbReference type="NCBI Taxonomy" id="2728834"/>
    <lineage>
        <taxon>Bacteria</taxon>
        <taxon>Pseudomonadati</taxon>
        <taxon>Pseudomonadota</taxon>
        <taxon>Alphaproteobacteria</taxon>
        <taxon>Sphingomonadales</taxon>
        <taxon>Sphingomonadaceae</taxon>
        <taxon>Sphingobium</taxon>
    </lineage>
</organism>
<comment type="caution">
    <text evidence="1">The sequence shown here is derived from an EMBL/GenBank/DDBJ whole genome shotgun (WGS) entry which is preliminary data.</text>
</comment>
<proteinExistence type="predicted"/>
<dbReference type="PANTHER" id="PTHR12526">
    <property type="entry name" value="GLYCOSYLTRANSFERASE"/>
    <property type="match status" value="1"/>
</dbReference>
<name>A0A7X9WZP4_9SPHN</name>
<reference evidence="1 2" key="1">
    <citation type="submission" date="2020-04" db="EMBL/GenBank/DDBJ databases">
        <title>Sphingobium sp. AR-3-1 isolated from Arctic soil.</title>
        <authorList>
            <person name="Dahal R.H."/>
            <person name="Chaudhary D.K."/>
        </authorList>
    </citation>
    <scope>NUCLEOTIDE SEQUENCE [LARGE SCALE GENOMIC DNA]</scope>
    <source>
        <strain evidence="1 2">AR-3-1</strain>
    </source>
</reference>
<dbReference type="Proteomes" id="UP000519023">
    <property type="component" value="Unassembled WGS sequence"/>
</dbReference>
<dbReference type="AlphaFoldDB" id="A0A7X9WZP4"/>